<name>A0ABP0LZ79_9DINO</name>
<dbReference type="SUPFAM" id="SSF52540">
    <property type="entry name" value="P-loop containing nucleoside triphosphate hydrolases"/>
    <property type="match status" value="1"/>
</dbReference>
<feature type="region of interest" description="Disordered" evidence="4">
    <location>
        <begin position="483"/>
        <end position="537"/>
    </location>
</feature>
<dbReference type="SUPFAM" id="SSF53300">
    <property type="entry name" value="vWA-like"/>
    <property type="match status" value="1"/>
</dbReference>
<feature type="compositionally biased region" description="Basic and acidic residues" evidence="4">
    <location>
        <begin position="484"/>
        <end position="503"/>
    </location>
</feature>
<gene>
    <name evidence="6" type="ORF">SCF082_LOCUS25293</name>
</gene>
<dbReference type="InterPro" id="IPR041525">
    <property type="entry name" value="N/Namide_PRibTrfase"/>
</dbReference>
<dbReference type="Pfam" id="PF18127">
    <property type="entry name" value="NAMPT_N"/>
    <property type="match status" value="1"/>
</dbReference>
<dbReference type="Proteomes" id="UP001642464">
    <property type="component" value="Unassembled WGS sequence"/>
</dbReference>
<dbReference type="InterPro" id="IPR002035">
    <property type="entry name" value="VWF_A"/>
</dbReference>
<dbReference type="PROSITE" id="PS50234">
    <property type="entry name" value="VWFA"/>
    <property type="match status" value="1"/>
</dbReference>
<evidence type="ECO:0000256" key="3">
    <source>
        <dbReference type="ARBA" id="ARBA00022642"/>
    </source>
</evidence>
<dbReference type="InterPro" id="IPR036465">
    <property type="entry name" value="vWFA_dom_sf"/>
</dbReference>
<dbReference type="Gene3D" id="3.20.20.70">
    <property type="entry name" value="Aldolase class I"/>
    <property type="match status" value="1"/>
</dbReference>
<dbReference type="Pfam" id="PF04095">
    <property type="entry name" value="NAPRTase"/>
    <property type="match status" value="1"/>
</dbReference>
<evidence type="ECO:0000256" key="4">
    <source>
        <dbReference type="SAM" id="MobiDB-lite"/>
    </source>
</evidence>
<dbReference type="PANTHER" id="PTHR21610:SF9">
    <property type="entry name" value="VON WILLEBRAND FACTOR A DOMAIN-CONTAINING PROTEIN 8"/>
    <property type="match status" value="1"/>
</dbReference>
<evidence type="ECO:0000256" key="1">
    <source>
        <dbReference type="ARBA" id="ARBA00004790"/>
    </source>
</evidence>
<keyword evidence="3" id="KW-0662">Pyridine nucleotide biosynthesis</keyword>
<keyword evidence="6" id="KW-0808">Transferase</keyword>
<reference evidence="6 7" key="1">
    <citation type="submission" date="2024-02" db="EMBL/GenBank/DDBJ databases">
        <authorList>
            <person name="Chen Y."/>
            <person name="Shah S."/>
            <person name="Dougan E. K."/>
            <person name="Thang M."/>
            <person name="Chan C."/>
        </authorList>
    </citation>
    <scope>NUCLEOTIDE SEQUENCE [LARGE SCALE GENOMIC DNA]</scope>
</reference>
<dbReference type="NCBIfam" id="NF006629">
    <property type="entry name" value="PRK09198.1"/>
    <property type="match status" value="1"/>
</dbReference>
<dbReference type="InterPro" id="IPR027417">
    <property type="entry name" value="P-loop_NTPase"/>
</dbReference>
<dbReference type="Gene3D" id="3.40.50.410">
    <property type="entry name" value="von Willebrand factor, type A domain"/>
    <property type="match status" value="1"/>
</dbReference>
<comment type="similarity">
    <text evidence="2">Belongs to the NAPRTase family.</text>
</comment>
<dbReference type="EMBL" id="CAXAMM010018891">
    <property type="protein sequence ID" value="CAK9044551.1"/>
    <property type="molecule type" value="Genomic_DNA"/>
</dbReference>
<dbReference type="SMART" id="SM00327">
    <property type="entry name" value="VWA"/>
    <property type="match status" value="1"/>
</dbReference>
<dbReference type="SUPFAM" id="SSF51690">
    <property type="entry name" value="Nicotinate/Quinolinate PRTase C-terminal domain-like"/>
    <property type="match status" value="1"/>
</dbReference>
<dbReference type="GO" id="GO:0016757">
    <property type="term" value="F:glycosyltransferase activity"/>
    <property type="evidence" value="ECO:0007669"/>
    <property type="project" value="UniProtKB-KW"/>
</dbReference>
<evidence type="ECO:0000313" key="6">
    <source>
        <dbReference type="EMBL" id="CAK9044551.1"/>
    </source>
</evidence>
<dbReference type="InterPro" id="IPR036068">
    <property type="entry name" value="Nicotinate_pribotase-like_C"/>
</dbReference>
<accession>A0ABP0LZ79</accession>
<dbReference type="Pfam" id="PF07728">
    <property type="entry name" value="AAA_5"/>
    <property type="match status" value="1"/>
</dbReference>
<dbReference type="InterPro" id="IPR041529">
    <property type="entry name" value="DUF5598"/>
</dbReference>
<comment type="caution">
    <text evidence="6">The sequence shown here is derived from an EMBL/GenBank/DDBJ whole genome shotgun (WGS) entry which is preliminary data.</text>
</comment>
<dbReference type="InterPro" id="IPR039891">
    <property type="entry name" value="VWA8"/>
</dbReference>
<keyword evidence="7" id="KW-1185">Reference proteome</keyword>
<proteinExistence type="inferred from homology"/>
<dbReference type="InterPro" id="IPR013785">
    <property type="entry name" value="Aldolase_TIM"/>
</dbReference>
<evidence type="ECO:0000256" key="2">
    <source>
        <dbReference type="ARBA" id="ARBA00010897"/>
    </source>
</evidence>
<dbReference type="PANTHER" id="PTHR21610">
    <property type="entry name" value="VON WILLEBRAND FACTOR A DOMAIN-CONTAINING PROTEIN 8"/>
    <property type="match status" value="1"/>
</dbReference>
<keyword evidence="6" id="KW-0328">Glycosyltransferase</keyword>
<evidence type="ECO:0000259" key="5">
    <source>
        <dbReference type="PROSITE" id="PS50234"/>
    </source>
</evidence>
<evidence type="ECO:0000313" key="7">
    <source>
        <dbReference type="Proteomes" id="UP001642464"/>
    </source>
</evidence>
<feature type="domain" description="VWFA" evidence="5">
    <location>
        <begin position="676"/>
        <end position="873"/>
    </location>
</feature>
<organism evidence="6 7">
    <name type="scientific">Durusdinium trenchii</name>
    <dbReference type="NCBI Taxonomy" id="1381693"/>
    <lineage>
        <taxon>Eukaryota</taxon>
        <taxon>Sar</taxon>
        <taxon>Alveolata</taxon>
        <taxon>Dinophyceae</taxon>
        <taxon>Suessiales</taxon>
        <taxon>Symbiodiniaceae</taxon>
        <taxon>Durusdinium</taxon>
    </lineage>
</organism>
<comment type="pathway">
    <text evidence="1">Cofactor biosynthesis; NAD(+) biosynthesis.</text>
</comment>
<dbReference type="Gene3D" id="3.40.50.300">
    <property type="entry name" value="P-loop containing nucleotide triphosphate hydrolases"/>
    <property type="match status" value="1"/>
</dbReference>
<dbReference type="InterPro" id="IPR011704">
    <property type="entry name" value="ATPase_dyneun-rel_AAA"/>
</dbReference>
<sequence length="1364" mass="152417">MWQVFRALLVYGDKLRKALVDEPGLEPLRLSLRVLLRIAKHLRQRPEDVHGALSRAFAACLRFLPNSSQEAVLGMLQMALRSTGAPTLPWTSSVPDTAESRRRREDLRELEYMAIQARMMGGGDMVDEAREKAETDRKKQREDRLRELRKLGQQGFSRKALDAASISGGVLRIGDVSCPLRTPSRPELVPDVAFVDIPQQTEILKDMLLDWSLGHHLLLVGNQGVGKNKLTDRLLGLLQCEREYVQLHRDTTVQSLTLSPCLKAGVVTWEDSPLLRAVKHGRCLVVDEADKAPLEVVCVLKALSEDGELSLSDGRTIVRPDSAIDRRDVVRMSSDFRLIVLANRPGYPFMGHDFFKLCGDVFSCHVVDNPDIASEVALLRSVGPDVPEEQVLQLSVLFAELREMVEAGQLAYPYSTRELVKLVSHAQRFPKDRLEELASTVFAFDLADEKKRTPLLGVLQRHGIATTEESIRLLDGYTSGDMSLKLDEGRDKSKDVVNKENPDGTRPPDMAPGGPKHGKWDGQEHIGGNQFAGGSGGTGTAGLGGRWGPYRLDVGQKLVQVSEDSKKGLDEETKRKAQEMADDAYRKRLAEMKMSLKEGQAYAALRDAVASQIQEMKVCLESQEARERERQWLKNQSTGELDENRLVDSITGCKTVYMRRGQPDSFAFGRQQHPKRITFVMDISGSMYTFNRIDRRLQRLQEVATFIFESFAGFEEKYQYRMVGHSGTGPEERLVEWAKPPLTDKDRLEIAKTMEAHAQFCYPGDHTLEATMRAIKEIGTQEADERLVLVVSDADLQRYNIDVRQWNQILQKDPSVKAYVILISNNVDEARGLTRRARMSKQSEELLHSVIAWFVDMGVDSIALQQLELSAGLVSHYRQYPPGTQYVYSYFESRGCDREGWDSVCFFGLQYFLKRYLTGQVVTREKIEQAAKIYSQHFGDGTNDNPDLFYREGWEYILEKHGGRLPVKIKALPEGTVVPVKTVLITVVNTDPECYWLTNFLETLLVQVWFPMTVCTNSRYQKLSIQKYLEETGCEDWKPPGGAAYKLHDFGFRGVSSVESAATGGLGHLVNFMGSDTVIALLAAEKFYGAKRAVGTSIPASEHSTITSWGVDGELDAMRNMLDQYPTGLVACVSDSFDVFKACREYWGDALKDKIKGRISDTSFGQLVVRPDSGDPEETCVAIMKILLEQFAEEVTETKSGAELCMLEQTNVLGTGHKLLPPYIRVIQGDGVDYQSIPKILQRFKDEGIAAANITFGSGGALLQKVNRDTFKIAFKCAEVTLESGEAREVFKDPLTDDGKASKKGRLTLQKASDITTYSEEDVYKPRQGVDGVKGGTGFLHFTPDGNYVTVASGKHLVVKVGQS</sequence>
<protein>
    <submittedName>
        <fullName evidence="6">Nicotinamide phosphoribosyltransferase (NAmPRTase) (Nampt) (Pre-B-cell colony-enhancing factor 1 homolog) (PBEF) (Visfatin)</fullName>
    </submittedName>
</protein>